<dbReference type="Gene3D" id="3.40.50.1240">
    <property type="entry name" value="Phosphoglycerate mutase-like"/>
    <property type="match status" value="1"/>
</dbReference>
<dbReference type="Proteomes" id="UP000287649">
    <property type="component" value="Unassembled WGS sequence"/>
</dbReference>
<sequence length="173" mass="19333">MKQQSFKQVKLYIMRHGEAMPSQALQGDAIRPLSPYGEQEVVMNAQWLQQCLAEQGVEKLDWLLVSPYVRARQTAAILTQQVKAAEQLDCADITPEGNAQQFADWLFVQLQRRGHGTHHVALVSHMPFVSYLVAELDARMEPILFPTAGIAELTLNADAMQGTFERMAVAEPA</sequence>
<keyword evidence="2" id="KW-1185">Reference proteome</keyword>
<reference evidence="2" key="1">
    <citation type="journal article" date="2018" name="Front. Microbiol.">
        <title>Genome-Based Analysis Reveals the Taxonomy and Diversity of the Family Idiomarinaceae.</title>
        <authorList>
            <person name="Liu Y."/>
            <person name="Lai Q."/>
            <person name="Shao Z."/>
        </authorList>
    </citation>
    <scope>NUCLEOTIDE SEQUENCE [LARGE SCALE GENOMIC DNA]</scope>
    <source>
        <strain evidence="2">PO-M2</strain>
    </source>
</reference>
<accession>A0A432Y4M0</accession>
<dbReference type="SUPFAM" id="SSF53254">
    <property type="entry name" value="Phosphoglycerate mutase-like"/>
    <property type="match status" value="1"/>
</dbReference>
<dbReference type="Pfam" id="PF00300">
    <property type="entry name" value="His_Phos_1"/>
    <property type="match status" value="1"/>
</dbReference>
<dbReference type="InterPro" id="IPR013078">
    <property type="entry name" value="His_Pase_superF_clade-1"/>
</dbReference>
<dbReference type="SMART" id="SM00855">
    <property type="entry name" value="PGAM"/>
    <property type="match status" value="1"/>
</dbReference>
<evidence type="ECO:0000313" key="1">
    <source>
        <dbReference type="EMBL" id="RUO55887.1"/>
    </source>
</evidence>
<name>A0A432Y4M0_9GAMM</name>
<comment type="caution">
    <text evidence="1">The sequence shown here is derived from an EMBL/GenBank/DDBJ whole genome shotgun (WGS) entry which is preliminary data.</text>
</comment>
<dbReference type="InterPro" id="IPR029033">
    <property type="entry name" value="His_PPase_superfam"/>
</dbReference>
<dbReference type="NCBIfam" id="TIGR00249">
    <property type="entry name" value="sixA"/>
    <property type="match status" value="1"/>
</dbReference>
<dbReference type="GO" id="GO:0101006">
    <property type="term" value="F:protein histidine phosphatase activity"/>
    <property type="evidence" value="ECO:0007669"/>
    <property type="project" value="InterPro"/>
</dbReference>
<dbReference type="CDD" id="cd07067">
    <property type="entry name" value="HP_PGM_like"/>
    <property type="match status" value="1"/>
</dbReference>
<organism evidence="1 2">
    <name type="scientific">Pseudidiomarina homiensis</name>
    <dbReference type="NCBI Taxonomy" id="364198"/>
    <lineage>
        <taxon>Bacteria</taxon>
        <taxon>Pseudomonadati</taxon>
        <taxon>Pseudomonadota</taxon>
        <taxon>Gammaproteobacteria</taxon>
        <taxon>Alteromonadales</taxon>
        <taxon>Idiomarinaceae</taxon>
        <taxon>Pseudidiomarina</taxon>
    </lineage>
</organism>
<gene>
    <name evidence="1" type="primary">sixA</name>
    <name evidence="1" type="ORF">CWI70_03650</name>
</gene>
<dbReference type="InterPro" id="IPR004449">
    <property type="entry name" value="SixA"/>
</dbReference>
<dbReference type="AlphaFoldDB" id="A0A432Y4M0"/>
<proteinExistence type="predicted"/>
<dbReference type="EMBL" id="PIPX01000001">
    <property type="protein sequence ID" value="RUO55887.1"/>
    <property type="molecule type" value="Genomic_DNA"/>
</dbReference>
<dbReference type="OrthoDB" id="92610at2"/>
<dbReference type="GO" id="GO:0005737">
    <property type="term" value="C:cytoplasm"/>
    <property type="evidence" value="ECO:0007669"/>
    <property type="project" value="InterPro"/>
</dbReference>
<protein>
    <submittedName>
        <fullName evidence="1">Phosphohistidine phosphatase SixA</fullName>
    </submittedName>
</protein>
<evidence type="ECO:0000313" key="2">
    <source>
        <dbReference type="Proteomes" id="UP000287649"/>
    </source>
</evidence>
<dbReference type="RefSeq" id="WP_126770663.1">
    <property type="nucleotide sequence ID" value="NZ_JANQBU010000001.1"/>
</dbReference>